<feature type="region of interest" description="Disordered" evidence="1">
    <location>
        <begin position="1"/>
        <end position="69"/>
    </location>
</feature>
<evidence type="ECO:0000313" key="2">
    <source>
        <dbReference type="EMBL" id="PIK52084.1"/>
    </source>
</evidence>
<dbReference type="EMBL" id="MRZV01000344">
    <property type="protein sequence ID" value="PIK52084.1"/>
    <property type="molecule type" value="Genomic_DNA"/>
</dbReference>
<name>A0A2G8KVP4_STIJA</name>
<gene>
    <name evidence="2" type="ORF">BSL78_11036</name>
</gene>
<protein>
    <submittedName>
        <fullName evidence="2">Uncharacterized protein</fullName>
    </submittedName>
</protein>
<feature type="compositionally biased region" description="Polar residues" evidence="1">
    <location>
        <begin position="318"/>
        <end position="354"/>
    </location>
</feature>
<reference evidence="2 3" key="1">
    <citation type="journal article" date="2017" name="PLoS Biol.">
        <title>The sea cucumber genome provides insights into morphological evolution and visceral regeneration.</title>
        <authorList>
            <person name="Zhang X."/>
            <person name="Sun L."/>
            <person name="Yuan J."/>
            <person name="Sun Y."/>
            <person name="Gao Y."/>
            <person name="Zhang L."/>
            <person name="Li S."/>
            <person name="Dai H."/>
            <person name="Hamel J.F."/>
            <person name="Liu C."/>
            <person name="Yu Y."/>
            <person name="Liu S."/>
            <person name="Lin W."/>
            <person name="Guo K."/>
            <person name="Jin S."/>
            <person name="Xu P."/>
            <person name="Storey K.B."/>
            <person name="Huan P."/>
            <person name="Zhang T."/>
            <person name="Zhou Y."/>
            <person name="Zhang J."/>
            <person name="Lin C."/>
            <person name="Li X."/>
            <person name="Xing L."/>
            <person name="Huo D."/>
            <person name="Sun M."/>
            <person name="Wang L."/>
            <person name="Mercier A."/>
            <person name="Li F."/>
            <person name="Yang H."/>
            <person name="Xiang J."/>
        </authorList>
    </citation>
    <scope>NUCLEOTIDE SEQUENCE [LARGE SCALE GENOMIC DNA]</scope>
    <source>
        <strain evidence="2">Shaxun</strain>
        <tissue evidence="2">Muscle</tissue>
    </source>
</reference>
<sequence length="680" mass="75879">MECFGNIKEMKEGILSSPERVDFIDPDGQTPEQQSANEEDNDTFDETSIAELESEESNGENPVANSSDDFRHLQQEVVDEIKRVMAQQSPVRMECITSPYDVRRRMAFISRRTPRYKLARKKELSLLNANARSFLPSSTSESDDGKSSGSSINPNYNRNASDFSSDCFSTQANSRNGSSLLMGTNSGSFIDSSHEKSSIHQAEQFPIQTMISTRRVFPSRRKDRYNALDHIPEYDRNNHLNNDRNGLPKVSTGSLPRCASNPNLIVIRPDSGQLEKEIEKEEIKLNSLTRSNSTPNVFSLTPPDGWDLHIDQYLQSTESSKGAKQTGLKQTGLKQTGLKQTGLKQTGLKQTGLKQETGRRNDVTFDTKDEKPPTENAANDVKSTKFKKDLEKEHKTNNVTTSQKNEAFSKRDCATDSTTRPRVTRYKYTLDRRRPLPNSCAPLNLNTVEGVRAKRKRFPEQSDPSFRGYGVKDKYHYYNRFSGNREEGSMKMDHGRGVPTEYSCDEDRRHLQPSVNQVRNGPSVANHAARDLPMTNRQKVEKTEGGIDHRTERNCQGNGKIDRSSEVNTEGAQNKYTYHFNGTSRLTRVGQRHGNTNGIPSTNGGSNNRNIGTTNNQSNGPTRFGTMGPTGPTGPMDPTRHVGPTRPNQCTGPSGPVRFQVPTGPTGPNGPARPRGPFLL</sequence>
<dbReference type="AlphaFoldDB" id="A0A2G8KVP4"/>
<feature type="compositionally biased region" description="Polar residues" evidence="1">
    <location>
        <begin position="397"/>
        <end position="406"/>
    </location>
</feature>
<feature type="region of interest" description="Disordered" evidence="1">
    <location>
        <begin position="134"/>
        <end position="157"/>
    </location>
</feature>
<feature type="region of interest" description="Disordered" evidence="1">
    <location>
        <begin position="318"/>
        <end position="420"/>
    </location>
</feature>
<feature type="region of interest" description="Disordered" evidence="1">
    <location>
        <begin position="588"/>
        <end position="680"/>
    </location>
</feature>
<evidence type="ECO:0000256" key="1">
    <source>
        <dbReference type="SAM" id="MobiDB-lite"/>
    </source>
</evidence>
<feature type="region of interest" description="Disordered" evidence="1">
    <location>
        <begin position="549"/>
        <end position="572"/>
    </location>
</feature>
<dbReference type="Proteomes" id="UP000230750">
    <property type="component" value="Unassembled WGS sequence"/>
</dbReference>
<accession>A0A2G8KVP4</accession>
<feature type="compositionally biased region" description="Basic and acidic residues" evidence="1">
    <location>
        <begin position="382"/>
        <end position="396"/>
    </location>
</feature>
<comment type="caution">
    <text evidence="2">The sequence shown here is derived from an EMBL/GenBank/DDBJ whole genome shotgun (WGS) entry which is preliminary data.</text>
</comment>
<proteinExistence type="predicted"/>
<feature type="compositionally biased region" description="Basic and acidic residues" evidence="1">
    <location>
        <begin position="356"/>
        <end position="373"/>
    </location>
</feature>
<keyword evidence="3" id="KW-1185">Reference proteome</keyword>
<evidence type="ECO:0000313" key="3">
    <source>
        <dbReference type="Proteomes" id="UP000230750"/>
    </source>
</evidence>
<organism evidence="2 3">
    <name type="scientific">Stichopus japonicus</name>
    <name type="common">Sea cucumber</name>
    <dbReference type="NCBI Taxonomy" id="307972"/>
    <lineage>
        <taxon>Eukaryota</taxon>
        <taxon>Metazoa</taxon>
        <taxon>Echinodermata</taxon>
        <taxon>Eleutherozoa</taxon>
        <taxon>Echinozoa</taxon>
        <taxon>Holothuroidea</taxon>
        <taxon>Aspidochirotacea</taxon>
        <taxon>Aspidochirotida</taxon>
        <taxon>Stichopodidae</taxon>
        <taxon>Apostichopus</taxon>
    </lineage>
</organism>
<feature type="compositionally biased region" description="Low complexity" evidence="1">
    <location>
        <begin position="620"/>
        <end position="637"/>
    </location>
</feature>
<feature type="compositionally biased region" description="Polar residues" evidence="1">
    <location>
        <begin position="593"/>
        <end position="619"/>
    </location>
</feature>